<protein>
    <submittedName>
        <fullName evidence="1">Uncharacterized protein</fullName>
    </submittedName>
</protein>
<sequence length="41" mass="4704">MHCVMVPDEMFREEAKTLSADKVLSSLEEFKPEEFGLPAFD</sequence>
<proteinExistence type="predicted"/>
<dbReference type="Gene3D" id="3.40.50.1000">
    <property type="entry name" value="HAD superfamily/HAD-like"/>
    <property type="match status" value="1"/>
</dbReference>
<organism evidence="1 2">
    <name type="scientific">Oesophagostomum dentatum</name>
    <name type="common">Nodular worm</name>
    <dbReference type="NCBI Taxonomy" id="61180"/>
    <lineage>
        <taxon>Eukaryota</taxon>
        <taxon>Metazoa</taxon>
        <taxon>Ecdysozoa</taxon>
        <taxon>Nematoda</taxon>
        <taxon>Chromadorea</taxon>
        <taxon>Rhabditida</taxon>
        <taxon>Rhabditina</taxon>
        <taxon>Rhabditomorpha</taxon>
        <taxon>Strongyloidea</taxon>
        <taxon>Strongylidae</taxon>
        <taxon>Oesophagostomum</taxon>
    </lineage>
</organism>
<dbReference type="EMBL" id="KN590761">
    <property type="protein sequence ID" value="KHJ81359.1"/>
    <property type="molecule type" value="Genomic_DNA"/>
</dbReference>
<dbReference type="AlphaFoldDB" id="A0A0B1S8U0"/>
<dbReference type="InterPro" id="IPR023214">
    <property type="entry name" value="HAD_sf"/>
</dbReference>
<evidence type="ECO:0000313" key="1">
    <source>
        <dbReference type="EMBL" id="KHJ81359.1"/>
    </source>
</evidence>
<reference evidence="1 2" key="1">
    <citation type="submission" date="2014-03" db="EMBL/GenBank/DDBJ databases">
        <title>Draft genome of the hookworm Oesophagostomum dentatum.</title>
        <authorList>
            <person name="Mitreva M."/>
        </authorList>
    </citation>
    <scope>NUCLEOTIDE SEQUENCE [LARGE SCALE GENOMIC DNA]</scope>
    <source>
        <strain evidence="1 2">OD-Hann</strain>
    </source>
</reference>
<evidence type="ECO:0000313" key="2">
    <source>
        <dbReference type="Proteomes" id="UP000053660"/>
    </source>
</evidence>
<keyword evidence="2" id="KW-1185">Reference proteome</keyword>
<dbReference type="OrthoDB" id="40579at2759"/>
<accession>A0A0B1S8U0</accession>
<name>A0A0B1S8U0_OESDE</name>
<dbReference type="Proteomes" id="UP000053660">
    <property type="component" value="Unassembled WGS sequence"/>
</dbReference>
<gene>
    <name evidence="1" type="ORF">OESDEN_18955</name>
</gene>